<dbReference type="EMBL" id="VSSQ01079537">
    <property type="protein sequence ID" value="MPN29030.1"/>
    <property type="molecule type" value="Genomic_DNA"/>
</dbReference>
<proteinExistence type="predicted"/>
<protein>
    <submittedName>
        <fullName evidence="1">Uncharacterized protein</fullName>
    </submittedName>
</protein>
<dbReference type="AlphaFoldDB" id="A0A645GRY4"/>
<name>A0A645GRY4_9ZZZZ</name>
<accession>A0A645GRY4</accession>
<gene>
    <name evidence="1" type="ORF">SDC9_176478</name>
</gene>
<organism evidence="1">
    <name type="scientific">bioreactor metagenome</name>
    <dbReference type="NCBI Taxonomy" id="1076179"/>
    <lineage>
        <taxon>unclassified sequences</taxon>
        <taxon>metagenomes</taxon>
        <taxon>ecological metagenomes</taxon>
    </lineage>
</organism>
<reference evidence="1" key="1">
    <citation type="submission" date="2019-08" db="EMBL/GenBank/DDBJ databases">
        <authorList>
            <person name="Kucharzyk K."/>
            <person name="Murdoch R.W."/>
            <person name="Higgins S."/>
            <person name="Loffler F."/>
        </authorList>
    </citation>
    <scope>NUCLEOTIDE SEQUENCE</scope>
</reference>
<comment type="caution">
    <text evidence="1">The sequence shown here is derived from an EMBL/GenBank/DDBJ whole genome shotgun (WGS) entry which is preliminary data.</text>
</comment>
<sequence>MVFKFQRTKGMRHIFSRITKRMREVVHRVDAPFITRLMMGNVRDAVNNRVTHVDVGGGHVNFCTDYPGTIWKFTVCHSLEQV</sequence>
<evidence type="ECO:0000313" key="1">
    <source>
        <dbReference type="EMBL" id="MPN29030.1"/>
    </source>
</evidence>